<reference evidence="1" key="1">
    <citation type="submission" date="2020-05" db="EMBL/GenBank/DDBJ databases">
        <title>Large-scale comparative analyses of tick genomes elucidate their genetic diversity and vector capacities.</title>
        <authorList>
            <person name="Jia N."/>
            <person name="Wang J."/>
            <person name="Shi W."/>
            <person name="Du L."/>
            <person name="Sun Y."/>
            <person name="Zhan W."/>
            <person name="Jiang J."/>
            <person name="Wang Q."/>
            <person name="Zhang B."/>
            <person name="Ji P."/>
            <person name="Sakyi L.B."/>
            <person name="Cui X."/>
            <person name="Yuan T."/>
            <person name="Jiang B."/>
            <person name="Yang W."/>
            <person name="Lam T.T.-Y."/>
            <person name="Chang Q."/>
            <person name="Ding S."/>
            <person name="Wang X."/>
            <person name="Zhu J."/>
            <person name="Ruan X."/>
            <person name="Zhao L."/>
            <person name="Wei J."/>
            <person name="Que T."/>
            <person name="Du C."/>
            <person name="Cheng J."/>
            <person name="Dai P."/>
            <person name="Han X."/>
            <person name="Huang E."/>
            <person name="Gao Y."/>
            <person name="Liu J."/>
            <person name="Shao H."/>
            <person name="Ye R."/>
            <person name="Li L."/>
            <person name="Wei W."/>
            <person name="Wang X."/>
            <person name="Wang C."/>
            <person name="Yang T."/>
            <person name="Huo Q."/>
            <person name="Li W."/>
            <person name="Guo W."/>
            <person name="Chen H."/>
            <person name="Zhou L."/>
            <person name="Ni X."/>
            <person name="Tian J."/>
            <person name="Zhou Y."/>
            <person name="Sheng Y."/>
            <person name="Liu T."/>
            <person name="Pan Y."/>
            <person name="Xia L."/>
            <person name="Li J."/>
            <person name="Zhao F."/>
            <person name="Cao W."/>
        </authorList>
    </citation>
    <scope>NUCLEOTIDE SEQUENCE</scope>
    <source>
        <strain evidence="1">Dsil-2018</strain>
    </source>
</reference>
<evidence type="ECO:0000313" key="2">
    <source>
        <dbReference type="Proteomes" id="UP000821865"/>
    </source>
</evidence>
<dbReference type="EMBL" id="CM023473">
    <property type="protein sequence ID" value="KAH7954369.1"/>
    <property type="molecule type" value="Genomic_DNA"/>
</dbReference>
<comment type="caution">
    <text evidence="1">The sequence shown here is derived from an EMBL/GenBank/DDBJ whole genome shotgun (WGS) entry which is preliminary data.</text>
</comment>
<dbReference type="Proteomes" id="UP000821865">
    <property type="component" value="Chromosome 4"/>
</dbReference>
<organism evidence="1 2">
    <name type="scientific">Dermacentor silvarum</name>
    <name type="common">Tick</name>
    <dbReference type="NCBI Taxonomy" id="543639"/>
    <lineage>
        <taxon>Eukaryota</taxon>
        <taxon>Metazoa</taxon>
        <taxon>Ecdysozoa</taxon>
        <taxon>Arthropoda</taxon>
        <taxon>Chelicerata</taxon>
        <taxon>Arachnida</taxon>
        <taxon>Acari</taxon>
        <taxon>Parasitiformes</taxon>
        <taxon>Ixodida</taxon>
        <taxon>Ixodoidea</taxon>
        <taxon>Ixodidae</taxon>
        <taxon>Rhipicephalinae</taxon>
        <taxon>Dermacentor</taxon>
    </lineage>
</organism>
<accession>A0ACB8CZ25</accession>
<evidence type="ECO:0000313" key="1">
    <source>
        <dbReference type="EMBL" id="KAH7954369.1"/>
    </source>
</evidence>
<keyword evidence="2" id="KW-1185">Reference proteome</keyword>
<proteinExistence type="predicted"/>
<gene>
    <name evidence="1" type="ORF">HPB49_018046</name>
</gene>
<sequence length="534" mass="60140">MRRSIVSSLAQLTRWGESTRPWRWNLSAVFMDDGAFSASEPVLWHKSDRAGRQLGGEKERQPVPTRLRRYGLTRKQPLFTCAQSAHGPQGSPKNTIVGSRRLAQSLADLLRRSRPVSFTPSASEQLWSKPNQDLAPSLQRGAASSEDEAASSAALWELYRAPLQQGDRRMGSFTSAPKIANEDQADCDLEMEPQRPVTREELLARCREELQSLPPQLKRNFTGRYQEQPGPETVRVLQWNLLSQALAEQADGFACCPDAALDWSKRRWRILEEILSYQPDVVCLQEVDHYKFLSASLGSVGFDGTFYPKPDSPCCYVRGNNGPDGCAIFYDRAKFELVRCEKRVLEVFTCQSNQVTLLCIFRRKLDDAELCLVTTHLKARQGGLLARTCSTSCRAHRGRRPVIIAGDFNAEPSEPVYRTLMAQRDLPLESSYAVRPGSGGVREEEPPYTTWKIRREGEVCHTIDYIFYTKPDFQLEARLDFPTEDQIGPGRVPSLAYASDHFSLVADLALPFRISDQQVNELLNEEGSHHGNAS</sequence>
<name>A0ACB8CZ25_DERSI</name>
<protein>
    <submittedName>
        <fullName evidence="1">Uncharacterized protein</fullName>
    </submittedName>
</protein>